<dbReference type="GO" id="GO:0005524">
    <property type="term" value="F:ATP binding"/>
    <property type="evidence" value="ECO:0007669"/>
    <property type="project" value="UniProtKB-KW"/>
</dbReference>
<dbReference type="PROSITE" id="PS51192">
    <property type="entry name" value="HELICASE_ATP_BIND_1"/>
    <property type="match status" value="1"/>
</dbReference>
<dbReference type="Gramene" id="KOM55979">
    <property type="protein sequence ID" value="KOM55979"/>
    <property type="gene ID" value="LR48_Vigan10g187100"/>
</dbReference>
<dbReference type="OMA" id="PCEILQY"/>
<dbReference type="InterPro" id="IPR014014">
    <property type="entry name" value="RNA_helicase_DEAD_Q_motif"/>
</dbReference>
<dbReference type="EMBL" id="JABFOF010000008">
    <property type="protein sequence ID" value="KAG2384498.1"/>
    <property type="molecule type" value="Genomic_DNA"/>
</dbReference>
<feature type="region of interest" description="Disordered" evidence="6">
    <location>
        <begin position="75"/>
        <end position="95"/>
    </location>
</feature>
<feature type="short sequence motif" description="Q motif" evidence="5">
    <location>
        <begin position="121"/>
        <end position="149"/>
    </location>
</feature>
<sequence>MSRRGRVLLSQSFSLLSPVKHNPLSKSTPLTSLLRSSITFSTSSSSITPLIEESKTSSSKSQRDSLILEQFKQRKLKGSPKDSKGTPQVGSTSVPLSSDAYTEKVVQKGVQNEDEPTMVVRSFKELGVSEDLVEVMEEIGGFIPSEIQCVVIPAILEGKSVLLSSPSEPDRTLAFLLPLIQLLRRDGELLGSNSKHPQAIVLCATEEKAAQCFNAAKYIIHNTKLKSAKDCASPDNGQSQASIGLMIGTPCEILQYIEEGSIVPSEIRYLVLDEADCMLGSGLGREIHKILRPLQDHESKSAVKKLQTILAISTMAEVLGEQSPIVKHLECHHEGNISAMSIEMEQTEVFHFTASLHALQKKVTEAMDSLLQQE</sequence>
<keyword evidence="1" id="KW-0547">Nucleotide-binding</keyword>
<dbReference type="SUPFAM" id="SSF52540">
    <property type="entry name" value="P-loop containing nucleoside triphosphate hydrolases"/>
    <property type="match status" value="1"/>
</dbReference>
<reference evidence="10" key="2">
    <citation type="submission" date="2015-02" db="EMBL/GenBank/DDBJ databases">
        <authorList>
            <person name="Chooi Y.-H."/>
        </authorList>
    </citation>
    <scope>NUCLEOTIDE SEQUENCE</scope>
    <source>
        <tissue evidence="10">Seedling</tissue>
    </source>
</reference>
<dbReference type="GO" id="GO:0003723">
    <property type="term" value="F:RNA binding"/>
    <property type="evidence" value="ECO:0007669"/>
    <property type="project" value="InterPro"/>
</dbReference>
<evidence type="ECO:0000313" key="10">
    <source>
        <dbReference type="EMBL" id="KOM55979.1"/>
    </source>
</evidence>
<organism evidence="10 11">
    <name type="scientific">Phaseolus angularis</name>
    <name type="common">Azuki bean</name>
    <name type="synonym">Vigna angularis</name>
    <dbReference type="NCBI Taxonomy" id="3914"/>
    <lineage>
        <taxon>Eukaryota</taxon>
        <taxon>Viridiplantae</taxon>
        <taxon>Streptophyta</taxon>
        <taxon>Embryophyta</taxon>
        <taxon>Tracheophyta</taxon>
        <taxon>Spermatophyta</taxon>
        <taxon>Magnoliopsida</taxon>
        <taxon>eudicotyledons</taxon>
        <taxon>Gunneridae</taxon>
        <taxon>Pentapetalae</taxon>
        <taxon>rosids</taxon>
        <taxon>fabids</taxon>
        <taxon>Fabales</taxon>
        <taxon>Fabaceae</taxon>
        <taxon>Papilionoideae</taxon>
        <taxon>50 kb inversion clade</taxon>
        <taxon>NPAAA clade</taxon>
        <taxon>indigoferoid/millettioid clade</taxon>
        <taxon>Phaseoleae</taxon>
        <taxon>Vigna</taxon>
    </lineage>
</organism>
<accession>A0A0L9VMN9</accession>
<evidence type="ECO:0000256" key="6">
    <source>
        <dbReference type="SAM" id="MobiDB-lite"/>
    </source>
</evidence>
<dbReference type="SMART" id="SM00487">
    <property type="entry name" value="DEXDc"/>
    <property type="match status" value="1"/>
</dbReference>
<proteinExistence type="predicted"/>
<evidence type="ECO:0000259" key="7">
    <source>
        <dbReference type="PROSITE" id="PS51192"/>
    </source>
</evidence>
<dbReference type="EMBL" id="CM003380">
    <property type="protein sequence ID" value="KOM55979.1"/>
    <property type="molecule type" value="Genomic_DNA"/>
</dbReference>
<dbReference type="KEGG" id="var:108345060"/>
<dbReference type="PANTHER" id="PTHR47960">
    <property type="entry name" value="DEAD-BOX ATP-DEPENDENT RNA HELICASE 50"/>
    <property type="match status" value="1"/>
</dbReference>
<dbReference type="STRING" id="3914.A0A0L9VMN9"/>
<reference evidence="11" key="1">
    <citation type="journal article" date="2015" name="Proc. Natl. Acad. Sci. U.S.A.">
        <title>Genome sequencing of adzuki bean (Vigna angularis) provides insight into high starch and low fat accumulation and domestication.</title>
        <authorList>
            <person name="Yang K."/>
            <person name="Tian Z."/>
            <person name="Chen C."/>
            <person name="Luo L."/>
            <person name="Zhao B."/>
            <person name="Wang Z."/>
            <person name="Yu L."/>
            <person name="Li Y."/>
            <person name="Sun Y."/>
            <person name="Li W."/>
            <person name="Chen Y."/>
            <person name="Li Y."/>
            <person name="Zhang Y."/>
            <person name="Ai D."/>
            <person name="Zhao J."/>
            <person name="Shang C."/>
            <person name="Ma Y."/>
            <person name="Wu B."/>
            <person name="Wang M."/>
            <person name="Gao L."/>
            <person name="Sun D."/>
            <person name="Zhang P."/>
            <person name="Guo F."/>
            <person name="Wang W."/>
            <person name="Li Y."/>
            <person name="Wang J."/>
            <person name="Varshney R.K."/>
            <person name="Wang J."/>
            <person name="Ling H.Q."/>
            <person name="Wan P."/>
        </authorList>
    </citation>
    <scope>NUCLEOTIDE SEQUENCE</scope>
    <source>
        <strain evidence="11">cv. Jingnong 6</strain>
    </source>
</reference>
<protein>
    <submittedName>
        <fullName evidence="9">DEAD-box ATP-dependent RNA helicase</fullName>
    </submittedName>
</protein>
<dbReference type="Proteomes" id="UP000743370">
    <property type="component" value="Unassembled WGS sequence"/>
</dbReference>
<evidence type="ECO:0000256" key="2">
    <source>
        <dbReference type="ARBA" id="ARBA00022801"/>
    </source>
</evidence>
<dbReference type="InterPro" id="IPR036053">
    <property type="entry name" value="PABP-dom"/>
</dbReference>
<dbReference type="AlphaFoldDB" id="A0A0L9VMN9"/>
<dbReference type="SUPFAM" id="SSF63570">
    <property type="entry name" value="PABC (PABP) domain"/>
    <property type="match status" value="1"/>
</dbReference>
<evidence type="ECO:0000256" key="5">
    <source>
        <dbReference type="PROSITE-ProRule" id="PRU00552"/>
    </source>
</evidence>
<keyword evidence="2" id="KW-0378">Hydrolase</keyword>
<reference evidence="9 12" key="3">
    <citation type="submission" date="2020-05" db="EMBL/GenBank/DDBJ databases">
        <title>Vigna angularis (adzuki bean) Var. LongXiaoDou No. 4 denovo assembly.</title>
        <authorList>
            <person name="Xiang H."/>
        </authorList>
    </citation>
    <scope>NUCLEOTIDE SEQUENCE [LARGE SCALE GENOMIC DNA]</scope>
    <source>
        <tissue evidence="9">Leaf</tissue>
    </source>
</reference>
<evidence type="ECO:0000256" key="3">
    <source>
        <dbReference type="ARBA" id="ARBA00022806"/>
    </source>
</evidence>
<dbReference type="GO" id="GO:0003724">
    <property type="term" value="F:RNA helicase activity"/>
    <property type="evidence" value="ECO:0007669"/>
    <property type="project" value="InterPro"/>
</dbReference>
<name>A0A0L9VMN9_PHAAN</name>
<keyword evidence="4" id="KW-0067">ATP-binding</keyword>
<dbReference type="GO" id="GO:0016787">
    <property type="term" value="F:hydrolase activity"/>
    <property type="evidence" value="ECO:0007669"/>
    <property type="project" value="UniProtKB-KW"/>
</dbReference>
<evidence type="ECO:0000313" key="12">
    <source>
        <dbReference type="Proteomes" id="UP000743370"/>
    </source>
</evidence>
<feature type="domain" description="Helicase ATP-binding" evidence="7">
    <location>
        <begin position="152"/>
        <end position="333"/>
    </location>
</feature>
<dbReference type="OrthoDB" id="1191041at2759"/>
<dbReference type="Proteomes" id="UP000053144">
    <property type="component" value="Chromosome 10"/>
</dbReference>
<evidence type="ECO:0000256" key="4">
    <source>
        <dbReference type="ARBA" id="ARBA00022840"/>
    </source>
</evidence>
<evidence type="ECO:0000256" key="1">
    <source>
        <dbReference type="ARBA" id="ARBA00022741"/>
    </source>
</evidence>
<evidence type="ECO:0000313" key="9">
    <source>
        <dbReference type="EMBL" id="KAG2384498.1"/>
    </source>
</evidence>
<keyword evidence="3 9" id="KW-0347">Helicase</keyword>
<dbReference type="InterPro" id="IPR027417">
    <property type="entry name" value="P-loop_NTPase"/>
</dbReference>
<dbReference type="InterPro" id="IPR014001">
    <property type="entry name" value="Helicase_ATP-bd"/>
</dbReference>
<dbReference type="PROSITE" id="PS51195">
    <property type="entry name" value="Q_MOTIF"/>
    <property type="match status" value="1"/>
</dbReference>
<gene>
    <name evidence="9" type="ORF">HKW66_Vig0147380</name>
    <name evidence="10" type="ORF">LR48_Vigan10g187100</name>
</gene>
<dbReference type="InterPro" id="IPR011545">
    <property type="entry name" value="DEAD/DEAH_box_helicase_dom"/>
</dbReference>
<evidence type="ECO:0000313" key="11">
    <source>
        <dbReference type="Proteomes" id="UP000053144"/>
    </source>
</evidence>
<dbReference type="Gene3D" id="3.40.50.300">
    <property type="entry name" value="P-loop containing nucleotide triphosphate hydrolases"/>
    <property type="match status" value="1"/>
</dbReference>
<feature type="compositionally biased region" description="Polar residues" evidence="6">
    <location>
        <begin position="85"/>
        <end position="95"/>
    </location>
</feature>
<feature type="domain" description="DEAD-box RNA helicase Q" evidence="8">
    <location>
        <begin position="121"/>
        <end position="149"/>
    </location>
</feature>
<dbReference type="Pfam" id="PF00270">
    <property type="entry name" value="DEAD"/>
    <property type="match status" value="1"/>
</dbReference>
<dbReference type="Gene3D" id="1.10.1900.10">
    <property type="entry name" value="c-terminal domain of poly(a) binding protein"/>
    <property type="match status" value="1"/>
</dbReference>
<evidence type="ECO:0000259" key="8">
    <source>
        <dbReference type="PROSITE" id="PS51195"/>
    </source>
</evidence>